<feature type="region of interest" description="Disordered" evidence="1">
    <location>
        <begin position="273"/>
        <end position="349"/>
    </location>
</feature>
<name>A0ABV6MN82_9PSEU</name>
<evidence type="ECO:0000313" key="4">
    <source>
        <dbReference type="Proteomes" id="UP001589810"/>
    </source>
</evidence>
<organism evidence="3 4">
    <name type="scientific">Kutzneria chonburiensis</name>
    <dbReference type="NCBI Taxonomy" id="1483604"/>
    <lineage>
        <taxon>Bacteria</taxon>
        <taxon>Bacillati</taxon>
        <taxon>Actinomycetota</taxon>
        <taxon>Actinomycetes</taxon>
        <taxon>Pseudonocardiales</taxon>
        <taxon>Pseudonocardiaceae</taxon>
        <taxon>Kutzneria</taxon>
    </lineage>
</organism>
<evidence type="ECO:0000256" key="1">
    <source>
        <dbReference type="SAM" id="MobiDB-lite"/>
    </source>
</evidence>
<keyword evidence="4" id="KW-1185">Reference proteome</keyword>
<keyword evidence="2" id="KW-0472">Membrane</keyword>
<proteinExistence type="predicted"/>
<evidence type="ECO:0000256" key="2">
    <source>
        <dbReference type="SAM" id="Phobius"/>
    </source>
</evidence>
<sequence>MTDVRTKRFGLALVITLIVTLIGALLPGPAIAGPAQSLPAQYALGYDPSAPPGRGFTAPTFTFDDPSGILDLPEPPDPRTSPEQYQIYEDYLDELGPPANYTSGSPTHFYARWKLQLASGKKTTFRAYRAQYVNMTKNRIRGKQGFEPFVRGQEKTLFDGGGWRFDRTVPGTGTDVRPDAFSDADPYFFEFKSSEDLRNDNGKQLSGLVKIAVAKNKTGVVLFQKPPSAGALREIDEANRALPENKGIAAGQPLKRVAIVARYYPATAVAVPIPDDKTDKAGKAVPTRPNWNPPAGGGTAAPPGGSPITGGPSGGALAAPGQHSADGGLSDAVAASPDSADDAAQRADATQDIATQDAKELGPDYDPGDATANPLGGVDFSTLQLRYVSDSYQGHAAQFAFKADATPDDQPSYGGQQAAKLASDSFFVWLELPVDAFTVNLNPDEPERIIDSQFGRTDAGRVLLQADLQMKKTTAQLIDPDTPLGRQFWDSLHGGENKCLSSRSWIVPGTATVHDDGNELYILDAPLTVKTESDYLSSTGAGDTSCARNADSEYNQEIYRSTILPLIQQKVNEAPEYADLRRVYFSRVAAQWYRDRARTKHTAYSDLVDKGNISRWVTREKWTPKDTYDLYVKSYKEGEFHRTYTTTQGDTVLTETYIFGGVDFSTINENHLGGGAFDGQQPGLPQAVTNAQIGAVSGDGGKNVWLGGLTADRQITELAFSPPTAAPSTTIFYVLAGAPVLAWLLAGAWILVRRRRSAALGGAS</sequence>
<gene>
    <name evidence="3" type="ORF">ACFFH7_09725</name>
</gene>
<protein>
    <submittedName>
        <fullName evidence="3">Uncharacterized protein</fullName>
    </submittedName>
</protein>
<keyword evidence="2" id="KW-0812">Transmembrane</keyword>
<keyword evidence="2" id="KW-1133">Transmembrane helix</keyword>
<feature type="transmembrane region" description="Helical" evidence="2">
    <location>
        <begin position="731"/>
        <end position="752"/>
    </location>
</feature>
<evidence type="ECO:0000313" key="3">
    <source>
        <dbReference type="EMBL" id="MFC0541760.1"/>
    </source>
</evidence>
<dbReference type="Proteomes" id="UP001589810">
    <property type="component" value="Unassembled WGS sequence"/>
</dbReference>
<comment type="caution">
    <text evidence="3">The sequence shown here is derived from an EMBL/GenBank/DDBJ whole genome shotgun (WGS) entry which is preliminary data.</text>
</comment>
<accession>A0ABV6MN82</accession>
<reference evidence="3 4" key="1">
    <citation type="submission" date="2024-09" db="EMBL/GenBank/DDBJ databases">
        <authorList>
            <person name="Sun Q."/>
            <person name="Mori K."/>
        </authorList>
    </citation>
    <scope>NUCLEOTIDE SEQUENCE [LARGE SCALE GENOMIC DNA]</scope>
    <source>
        <strain evidence="3 4">TBRC 1432</strain>
    </source>
</reference>
<dbReference type="EMBL" id="JBHLUD010000002">
    <property type="protein sequence ID" value="MFC0541760.1"/>
    <property type="molecule type" value="Genomic_DNA"/>
</dbReference>
<dbReference type="RefSeq" id="WP_379793899.1">
    <property type="nucleotide sequence ID" value="NZ_JBHLUD010000002.1"/>
</dbReference>